<feature type="region of interest" description="Disordered" evidence="1">
    <location>
        <begin position="569"/>
        <end position="664"/>
    </location>
</feature>
<evidence type="ECO:0000313" key="3">
    <source>
        <dbReference type="EMBL" id="CDO70539.1"/>
    </source>
</evidence>
<evidence type="ECO:0000313" key="4">
    <source>
        <dbReference type="Proteomes" id="UP000029665"/>
    </source>
</evidence>
<dbReference type="EMBL" id="CCBP010000084">
    <property type="protein sequence ID" value="CDO70539.1"/>
    <property type="molecule type" value="Genomic_DNA"/>
</dbReference>
<feature type="region of interest" description="Disordered" evidence="1">
    <location>
        <begin position="283"/>
        <end position="317"/>
    </location>
</feature>
<protein>
    <submittedName>
        <fullName evidence="3">Uncharacterized protein</fullName>
    </submittedName>
</protein>
<proteinExistence type="predicted"/>
<feature type="compositionally biased region" description="Polar residues" evidence="1">
    <location>
        <begin position="402"/>
        <end position="414"/>
    </location>
</feature>
<evidence type="ECO:0000256" key="1">
    <source>
        <dbReference type="SAM" id="MobiDB-lite"/>
    </source>
</evidence>
<dbReference type="OMA" id="GMGIEQR"/>
<organism evidence="3 4">
    <name type="scientific">Pycnoporus cinnabarinus</name>
    <name type="common">Cinnabar-red polypore</name>
    <name type="synonym">Trametes cinnabarina</name>
    <dbReference type="NCBI Taxonomy" id="5643"/>
    <lineage>
        <taxon>Eukaryota</taxon>
        <taxon>Fungi</taxon>
        <taxon>Dikarya</taxon>
        <taxon>Basidiomycota</taxon>
        <taxon>Agaricomycotina</taxon>
        <taxon>Agaricomycetes</taxon>
        <taxon>Polyporales</taxon>
        <taxon>Polyporaceae</taxon>
        <taxon>Trametes</taxon>
    </lineage>
</organism>
<keyword evidence="2" id="KW-0812">Transmembrane</keyword>
<reference evidence="3" key="1">
    <citation type="submission" date="2014-01" db="EMBL/GenBank/DDBJ databases">
        <title>The genome of the white-rot fungus Pycnoporus cinnabarinus: a basidiomycete model with a versatile arsenal for lignocellulosic biomass breakdown.</title>
        <authorList>
            <person name="Levasseur A."/>
            <person name="Lomascolo A."/>
            <person name="Ruiz-Duenas F.J."/>
            <person name="Uzan E."/>
            <person name="Piumi F."/>
            <person name="Kues U."/>
            <person name="Ram A.F.J."/>
            <person name="Murat C."/>
            <person name="Haon M."/>
            <person name="Benoit I."/>
            <person name="Arfi Y."/>
            <person name="Chevret D."/>
            <person name="Drula E."/>
            <person name="Kwon M.J."/>
            <person name="Gouret P."/>
            <person name="Lesage-Meessen L."/>
            <person name="Lombard V."/>
            <person name="Mariette J."/>
            <person name="Noirot C."/>
            <person name="Park J."/>
            <person name="Patyshakuliyeva A."/>
            <person name="Wieneger R.A.B."/>
            <person name="Wosten H.A.B."/>
            <person name="Martin F."/>
            <person name="Coutinho P.M."/>
            <person name="de Vries R."/>
            <person name="Martinez A.T."/>
            <person name="Klopp C."/>
            <person name="Pontarotti P."/>
            <person name="Henrissat B."/>
            <person name="Record E."/>
        </authorList>
    </citation>
    <scope>NUCLEOTIDE SEQUENCE [LARGE SCALE GENOMIC DNA]</scope>
    <source>
        <strain evidence="3">BRFM137</strain>
    </source>
</reference>
<feature type="compositionally biased region" description="Polar residues" evidence="1">
    <location>
        <begin position="294"/>
        <end position="303"/>
    </location>
</feature>
<gene>
    <name evidence="3" type="ORF">BN946_scf184573.g7</name>
</gene>
<feature type="compositionally biased region" description="Polar residues" evidence="1">
    <location>
        <begin position="495"/>
        <end position="506"/>
    </location>
</feature>
<feature type="compositionally biased region" description="Low complexity" evidence="1">
    <location>
        <begin position="440"/>
        <end position="452"/>
    </location>
</feature>
<feature type="region of interest" description="Disordered" evidence="1">
    <location>
        <begin position="341"/>
        <end position="520"/>
    </location>
</feature>
<accession>A0A060SE34</accession>
<dbReference type="HOGENOM" id="CLU_377287_0_0_1"/>
<comment type="caution">
    <text evidence="3">The sequence shown here is derived from an EMBL/GenBank/DDBJ whole genome shotgun (WGS) entry which is preliminary data.</text>
</comment>
<feature type="transmembrane region" description="Helical" evidence="2">
    <location>
        <begin position="146"/>
        <end position="169"/>
    </location>
</feature>
<keyword evidence="4" id="KW-1185">Reference proteome</keyword>
<keyword evidence="2" id="KW-0472">Membrane</keyword>
<feature type="region of interest" description="Disordered" evidence="1">
    <location>
        <begin position="208"/>
        <end position="232"/>
    </location>
</feature>
<feature type="compositionally biased region" description="Polar residues" evidence="1">
    <location>
        <begin position="572"/>
        <end position="586"/>
    </location>
</feature>
<evidence type="ECO:0000256" key="2">
    <source>
        <dbReference type="SAM" id="Phobius"/>
    </source>
</evidence>
<dbReference type="OrthoDB" id="3269515at2759"/>
<sequence>MSGPPSLCGSRSMAWRLILYGLALLGTSHLTWCASAVSLATPTPLLLPRQDVVTSTSSFNWWPYPSWGAQTSSPTSEVLPSIAAVTSTLLADDTSTTNVPLTSSSAVPSSTDTIIHITALPPPNSSSSVNRSSTSGNRTTGGQFQVVYLAPLFAILGALAGMLFVWALYRYVPSGKMHRQRERSLEPGPRYTPPSAFRQTALSTPAALEEEELAGPSRSSSQPLLTAPTDAEKKADGWLARAFSSRSKVPSMSAEKALPEIVNEAPTEDDPFLDRPFKSTWPVASPGIGRKSTARTTFSQRATSPDPYGVVSDEEDAAPYETLRHKSIRRGILERLRLGTLRRPPAVADYEKGPTEDDAMLSQMDSPSGRRPTGTRRGHKRDPSDIIVSRNAMDSPARTLSAEDTPSRRSTLLRNPSELVKSPPGFRLVVEDPESGALTSAPPSRAASPAKSPTKEGTSWGWNLPWPSSPTKQRKDDDKFTSLPVRRSLADIRTLSPSPSISQSPVKSPRNADASGLARPVPLSRVDSSILPASPPCVTSPPLESQLFFGAVSPDFGSNPSLNLRLPESAETKCTQGTGAVSSRTTSGDKHAKLKTHRSPPLLPFPSKASSSPFRGRLKKTPTKGVNATASPPSKRLGTERNDSADSVDCGKAPGRGTPAQRYEARQSALNKVDEILSRSWSERQLTGDGFPGSPTNFGAFLPLPAGPSLEKLIEDEALNGMGIEQRLEALRVKA</sequence>
<name>A0A060SE34_PYCCI</name>
<dbReference type="Proteomes" id="UP000029665">
    <property type="component" value="Unassembled WGS sequence"/>
</dbReference>
<keyword evidence="2" id="KW-1133">Transmembrane helix</keyword>
<dbReference type="AlphaFoldDB" id="A0A060SE34"/>